<protein>
    <submittedName>
        <fullName evidence="2">Uncharacterized protein</fullName>
    </submittedName>
</protein>
<gene>
    <name evidence="2" type="ORF">HXM90_07140</name>
</gene>
<feature type="signal peptide" evidence="1">
    <location>
        <begin position="1"/>
        <end position="23"/>
    </location>
</feature>
<accession>A0A930DNL8</accession>
<sequence length="203" mass="21641">MKKVLSMLLVCCMIFISSSTVFAAKVDKPVSKYLAKQNQLSSELSHYFTKDDKGDIHFTATKSDLISLGISEKDAKIMLSFTSDELNAFAGQLDSSLHISDPNAEANTYEPSAQLFGFVGLYLKLGPQIRSMAAIPAGAFAGGFVGWYLKELAAAGPWGAGVAAAISASVGGVVAWAVKNHLKTVPIGRHIPGVSWSRNVYIP</sequence>
<evidence type="ECO:0000313" key="2">
    <source>
        <dbReference type="EMBL" id="MBF1273175.1"/>
    </source>
</evidence>
<dbReference type="EMBL" id="JABZRA010000101">
    <property type="protein sequence ID" value="MBF1273175.1"/>
    <property type="molecule type" value="Genomic_DNA"/>
</dbReference>
<feature type="chain" id="PRO_5037230628" evidence="1">
    <location>
        <begin position="24"/>
        <end position="203"/>
    </location>
</feature>
<evidence type="ECO:0000256" key="1">
    <source>
        <dbReference type="SAM" id="SignalP"/>
    </source>
</evidence>
<dbReference type="AlphaFoldDB" id="A0A930DNL8"/>
<organism evidence="2 3">
    <name type="scientific">Oribacterium sinus</name>
    <dbReference type="NCBI Taxonomy" id="237576"/>
    <lineage>
        <taxon>Bacteria</taxon>
        <taxon>Bacillati</taxon>
        <taxon>Bacillota</taxon>
        <taxon>Clostridia</taxon>
        <taxon>Lachnospirales</taxon>
        <taxon>Lachnospiraceae</taxon>
        <taxon>Oribacterium</taxon>
    </lineage>
</organism>
<keyword evidence="1" id="KW-0732">Signal</keyword>
<proteinExistence type="predicted"/>
<name>A0A930DNL8_9FIRM</name>
<evidence type="ECO:0000313" key="3">
    <source>
        <dbReference type="Proteomes" id="UP000775770"/>
    </source>
</evidence>
<dbReference type="Proteomes" id="UP000775770">
    <property type="component" value="Unassembled WGS sequence"/>
</dbReference>
<reference evidence="2" key="1">
    <citation type="submission" date="2020-04" db="EMBL/GenBank/DDBJ databases">
        <title>Deep metagenomics examines the oral microbiome during advanced dental caries in children, revealing novel taxa and co-occurrences with host molecules.</title>
        <authorList>
            <person name="Baker J.L."/>
            <person name="Morton J.T."/>
            <person name="Dinis M."/>
            <person name="Alvarez R."/>
            <person name="Tran N.C."/>
            <person name="Knight R."/>
            <person name="Edlund A."/>
        </authorList>
    </citation>
    <scope>NUCLEOTIDE SEQUENCE</scope>
    <source>
        <strain evidence="2">JCVI_38_bin.19</strain>
    </source>
</reference>
<comment type="caution">
    <text evidence="2">The sequence shown here is derived from an EMBL/GenBank/DDBJ whole genome shotgun (WGS) entry which is preliminary data.</text>
</comment>